<gene>
    <name evidence="7" type="ordered locus">Fraau_2071</name>
</gene>
<evidence type="ECO:0000259" key="6">
    <source>
        <dbReference type="Pfam" id="PF00700"/>
    </source>
</evidence>
<keyword evidence="3 4" id="KW-0975">Bacterial flagellum</keyword>
<feature type="domain" description="Flagellin C-terminal" evidence="6">
    <location>
        <begin position="330"/>
        <end position="414"/>
    </location>
</feature>
<accession>H8L3D3</accession>
<dbReference type="eggNOG" id="COG1344">
    <property type="taxonomic scope" value="Bacteria"/>
</dbReference>
<dbReference type="SUPFAM" id="SSF64518">
    <property type="entry name" value="Phase 1 flagellin"/>
    <property type="match status" value="1"/>
</dbReference>
<comment type="function">
    <text evidence="4">Flagellin is the subunit protein which polymerizes to form the filaments of bacterial flagella.</text>
</comment>
<keyword evidence="7" id="KW-0966">Cell projection</keyword>
<evidence type="ECO:0000256" key="3">
    <source>
        <dbReference type="ARBA" id="ARBA00023143"/>
    </source>
</evidence>
<dbReference type="GO" id="GO:0005198">
    <property type="term" value="F:structural molecule activity"/>
    <property type="evidence" value="ECO:0007669"/>
    <property type="project" value="UniProtKB-UniRule"/>
</dbReference>
<dbReference type="InterPro" id="IPR001492">
    <property type="entry name" value="Flagellin"/>
</dbReference>
<comment type="subcellular location">
    <subcellularLocation>
        <location evidence="4">Secreted</location>
    </subcellularLocation>
    <subcellularLocation>
        <location evidence="4">Bacterial flagellum</location>
    </subcellularLocation>
</comment>
<protein>
    <recommendedName>
        <fullName evidence="4">Flagellin</fullName>
    </recommendedName>
</protein>
<dbReference type="PANTHER" id="PTHR42792:SF2">
    <property type="entry name" value="FLAGELLIN"/>
    <property type="match status" value="1"/>
</dbReference>
<keyword evidence="8" id="KW-1185">Reference proteome</keyword>
<dbReference type="PRINTS" id="PR00207">
    <property type="entry name" value="FLAGELLIN"/>
</dbReference>
<evidence type="ECO:0000256" key="4">
    <source>
        <dbReference type="RuleBase" id="RU362073"/>
    </source>
</evidence>
<sequence length="415" mass="41313">MALVINTNVSSLTAQSNLNKTQSMLSKATEALSSGLKINSAADDAAGYAISQRFTTQIGGLNQANSNASDAISLAQTAESALSQITSNLQAVRDLAVQSANGTYTSSDRSAINTTVQQYLSEVTRIANQTSFNGQNVLNGSTSDITFQVGANVGQTITVDLGSGVRADQLGGNVAEASTNSLASAFTNATGGTSTVDMSKISIDGVALSGTASSAQDVVDAINSTDFTATAANSGTLPSGATISASLNASGGIDIFQSGGGTVDVKDTGSLDTNSLAAGATSGTGGTITAGTTLSVLGDGSATAEVSGAASGSLSGGNVLTVSSANELIARIDQALSTVSTFSSNLGAIQNRFQSTISTLTAQSDNLTSAQSTIQDANFASETADLSKANVLQQAGISVLATANSQPQQILKLLQ</sequence>
<dbReference type="GO" id="GO:0009288">
    <property type="term" value="C:bacterial-type flagellum"/>
    <property type="evidence" value="ECO:0007669"/>
    <property type="project" value="UniProtKB-SubCell"/>
</dbReference>
<dbReference type="GO" id="GO:0005576">
    <property type="term" value="C:extracellular region"/>
    <property type="evidence" value="ECO:0007669"/>
    <property type="project" value="UniProtKB-SubCell"/>
</dbReference>
<dbReference type="InterPro" id="IPR046358">
    <property type="entry name" value="Flagellin_C"/>
</dbReference>
<dbReference type="STRING" id="767434.Fraau_2071"/>
<dbReference type="Pfam" id="PF00700">
    <property type="entry name" value="Flagellin_C"/>
    <property type="match status" value="1"/>
</dbReference>
<keyword evidence="2 4" id="KW-0964">Secreted</keyword>
<dbReference type="Gene3D" id="3.30.70.2120">
    <property type="match status" value="1"/>
</dbReference>
<proteinExistence type="inferred from homology"/>
<evidence type="ECO:0000256" key="2">
    <source>
        <dbReference type="ARBA" id="ARBA00022525"/>
    </source>
</evidence>
<evidence type="ECO:0000259" key="5">
    <source>
        <dbReference type="Pfam" id="PF00669"/>
    </source>
</evidence>
<name>H8L3D3_FRAAD</name>
<dbReference type="Gene3D" id="6.10.10.10">
    <property type="entry name" value="Flagellar export chaperone, C-terminal domain"/>
    <property type="match status" value="1"/>
</dbReference>
<dbReference type="OrthoDB" id="9796789at2"/>
<dbReference type="KEGG" id="fau:Fraau_2071"/>
<organism evidence="7 8">
    <name type="scientific">Frateuria aurantia (strain ATCC 33424 / DSM 6220 / KCTC 2777 / LMG 1558 / NBRC 3245 / NCIMB 13370)</name>
    <name type="common">Acetobacter aurantius</name>
    <dbReference type="NCBI Taxonomy" id="767434"/>
    <lineage>
        <taxon>Bacteria</taxon>
        <taxon>Pseudomonadati</taxon>
        <taxon>Pseudomonadota</taxon>
        <taxon>Gammaproteobacteria</taxon>
        <taxon>Lysobacterales</taxon>
        <taxon>Rhodanobacteraceae</taxon>
        <taxon>Frateuria</taxon>
    </lineage>
</organism>
<evidence type="ECO:0000313" key="8">
    <source>
        <dbReference type="Proteomes" id="UP000005234"/>
    </source>
</evidence>
<dbReference type="Pfam" id="PF00669">
    <property type="entry name" value="Flagellin_N"/>
    <property type="match status" value="1"/>
</dbReference>
<reference evidence="7" key="1">
    <citation type="submission" date="2012-02" db="EMBL/GenBank/DDBJ databases">
        <title>The complete genome of Frateuria aurantia DSM 6220.</title>
        <authorList>
            <consortium name="US DOE Joint Genome Institute (JGI-PGF)"/>
            <person name="Lucas S."/>
            <person name="Copeland A."/>
            <person name="Lapidus A."/>
            <person name="Glavina del Rio T."/>
            <person name="Dalin E."/>
            <person name="Tice H."/>
            <person name="Bruce D."/>
            <person name="Goodwin L."/>
            <person name="Pitluck S."/>
            <person name="Peters L."/>
            <person name="Ovchinnikova G."/>
            <person name="Teshima H."/>
            <person name="Kyrpides N."/>
            <person name="Mavromatis K."/>
            <person name="Ivanova N."/>
            <person name="Brettin T."/>
            <person name="Detter J.C."/>
            <person name="Han C."/>
            <person name="Larimer F."/>
            <person name="Land M."/>
            <person name="Hauser L."/>
            <person name="Markowitz V."/>
            <person name="Cheng J.-F."/>
            <person name="Hugenholtz P."/>
            <person name="Woyke T."/>
            <person name="Wu D."/>
            <person name="Brambilla E."/>
            <person name="Klenk H.-P."/>
            <person name="Eisen J.A."/>
        </authorList>
    </citation>
    <scope>NUCLEOTIDE SEQUENCE</scope>
    <source>
        <strain evidence="7">DSM 6220</strain>
    </source>
</reference>
<feature type="domain" description="Flagellin N-terminal" evidence="5">
    <location>
        <begin position="5"/>
        <end position="141"/>
    </location>
</feature>
<dbReference type="Gene3D" id="1.20.1330.10">
    <property type="entry name" value="f41 fragment of flagellin, N-terminal domain"/>
    <property type="match status" value="1"/>
</dbReference>
<comment type="similarity">
    <text evidence="1 4">Belongs to the bacterial flagellin family.</text>
</comment>
<evidence type="ECO:0000313" key="7">
    <source>
        <dbReference type="EMBL" id="AFC86455.1"/>
    </source>
</evidence>
<dbReference type="RefSeq" id="WP_014403458.1">
    <property type="nucleotide sequence ID" value="NC_017033.1"/>
</dbReference>
<keyword evidence="7" id="KW-0969">Cilium</keyword>
<dbReference type="EMBL" id="CP003350">
    <property type="protein sequence ID" value="AFC86455.1"/>
    <property type="molecule type" value="Genomic_DNA"/>
</dbReference>
<dbReference type="InterPro" id="IPR001029">
    <property type="entry name" value="Flagellin_N"/>
</dbReference>
<keyword evidence="7" id="KW-0282">Flagellum</keyword>
<dbReference type="Proteomes" id="UP000005234">
    <property type="component" value="Chromosome"/>
</dbReference>
<dbReference type="AlphaFoldDB" id="H8L3D3"/>
<dbReference type="InterPro" id="IPR042187">
    <property type="entry name" value="Flagellin_C_sub2"/>
</dbReference>
<dbReference type="PANTHER" id="PTHR42792">
    <property type="entry name" value="FLAGELLIN"/>
    <property type="match status" value="1"/>
</dbReference>
<evidence type="ECO:0000256" key="1">
    <source>
        <dbReference type="ARBA" id="ARBA00005709"/>
    </source>
</evidence>
<dbReference type="HOGENOM" id="CLU_011142_7_2_6"/>